<name>A0A1G2TF72_9BACT</name>
<keyword evidence="1" id="KW-0808">Transferase</keyword>
<gene>
    <name evidence="2" type="ORF">A3C70_03255</name>
</gene>
<reference evidence="2 3" key="1">
    <citation type="journal article" date="2016" name="Nat. Commun.">
        <title>Thousands of microbial genomes shed light on interconnected biogeochemical processes in an aquifer system.</title>
        <authorList>
            <person name="Anantharaman K."/>
            <person name="Brown C.T."/>
            <person name="Hug L.A."/>
            <person name="Sharon I."/>
            <person name="Castelle C.J."/>
            <person name="Probst A.J."/>
            <person name="Thomas B.C."/>
            <person name="Singh A."/>
            <person name="Wilkins M.J."/>
            <person name="Karaoz U."/>
            <person name="Brodie E.L."/>
            <person name="Williams K.H."/>
            <person name="Hubbard S.S."/>
            <person name="Banfield J.F."/>
        </authorList>
    </citation>
    <scope>NUCLEOTIDE SEQUENCE [LARGE SCALE GENOMIC DNA]</scope>
</reference>
<dbReference type="Proteomes" id="UP000178175">
    <property type="component" value="Unassembled WGS sequence"/>
</dbReference>
<comment type="caution">
    <text evidence="2">The sequence shown here is derived from an EMBL/GenBank/DDBJ whole genome shotgun (WGS) entry which is preliminary data.</text>
</comment>
<proteinExistence type="predicted"/>
<protein>
    <recommendedName>
        <fullName evidence="4">Glycosyl transferase family 1 domain-containing protein</fullName>
    </recommendedName>
</protein>
<dbReference type="GO" id="GO:0009103">
    <property type="term" value="P:lipopolysaccharide biosynthetic process"/>
    <property type="evidence" value="ECO:0007669"/>
    <property type="project" value="TreeGrafter"/>
</dbReference>
<dbReference type="Pfam" id="PF13692">
    <property type="entry name" value="Glyco_trans_1_4"/>
    <property type="match status" value="1"/>
</dbReference>
<accession>A0A1G2TF72</accession>
<dbReference type="PANTHER" id="PTHR46401">
    <property type="entry name" value="GLYCOSYLTRANSFERASE WBBK-RELATED"/>
    <property type="match status" value="1"/>
</dbReference>
<organism evidence="2 3">
    <name type="scientific">Candidatus Zambryskibacteria bacterium RIFCSPHIGHO2_02_FULL_43_14</name>
    <dbReference type="NCBI Taxonomy" id="1802748"/>
    <lineage>
        <taxon>Bacteria</taxon>
        <taxon>Candidatus Zambryskiibacteriota</taxon>
    </lineage>
</organism>
<sequence length="296" mass="34554">MRLLITTQKVDKDDPILGFFHRWIEEFAKSFDKITVICLEKGGYALPSNVKVLSLGKEERNSKVRYIVHFYKYIWNERKNYDAVFVHMNQEYVLLGWKFWRLWDKKIFLWRNHAKGNLWTRLAVLLSDKVFCTSPSSFTARFKKTKIMPVGVDTEFFKPDPYVPKKPNSILFLGRIAPVKKVLEFVEWFNNLDGKFMATVAGSALPCDKDYERLVQSRASDRIKFVSAVTREQALKLYQSHETYVNFTPAGSMDKTILEAAACGMKLEVRNPALKDFRVEDHSLQLLMEKIKMEIS</sequence>
<dbReference type="PANTHER" id="PTHR46401:SF2">
    <property type="entry name" value="GLYCOSYLTRANSFERASE WBBK-RELATED"/>
    <property type="match status" value="1"/>
</dbReference>
<evidence type="ECO:0000256" key="1">
    <source>
        <dbReference type="ARBA" id="ARBA00022679"/>
    </source>
</evidence>
<dbReference type="AlphaFoldDB" id="A0A1G2TF72"/>
<evidence type="ECO:0000313" key="3">
    <source>
        <dbReference type="Proteomes" id="UP000178175"/>
    </source>
</evidence>
<dbReference type="GO" id="GO:0016757">
    <property type="term" value="F:glycosyltransferase activity"/>
    <property type="evidence" value="ECO:0007669"/>
    <property type="project" value="TreeGrafter"/>
</dbReference>
<dbReference type="EMBL" id="MHVR01000020">
    <property type="protein sequence ID" value="OHA95698.1"/>
    <property type="molecule type" value="Genomic_DNA"/>
</dbReference>
<dbReference type="SUPFAM" id="SSF53756">
    <property type="entry name" value="UDP-Glycosyltransferase/glycogen phosphorylase"/>
    <property type="match status" value="1"/>
</dbReference>
<dbReference type="Gene3D" id="3.40.50.2000">
    <property type="entry name" value="Glycogen Phosphorylase B"/>
    <property type="match status" value="2"/>
</dbReference>
<evidence type="ECO:0008006" key="4">
    <source>
        <dbReference type="Google" id="ProtNLM"/>
    </source>
</evidence>
<evidence type="ECO:0000313" key="2">
    <source>
        <dbReference type="EMBL" id="OHA95698.1"/>
    </source>
</evidence>